<accession>A0A9X8H953</accession>
<dbReference type="InterPro" id="IPR042089">
    <property type="entry name" value="Peptidase_M13_dom_2"/>
</dbReference>
<dbReference type="Gene3D" id="1.10.1380.10">
    <property type="entry name" value="Neutral endopeptidase , domain2"/>
    <property type="match status" value="1"/>
</dbReference>
<dbReference type="GO" id="GO:0004222">
    <property type="term" value="F:metalloendopeptidase activity"/>
    <property type="evidence" value="ECO:0007669"/>
    <property type="project" value="InterPro"/>
</dbReference>
<dbReference type="EMBL" id="QUTI01027549">
    <property type="protein sequence ID" value="RLO05140.1"/>
    <property type="molecule type" value="Genomic_DNA"/>
</dbReference>
<evidence type="ECO:0000313" key="2">
    <source>
        <dbReference type="EMBL" id="RLO05140.1"/>
    </source>
</evidence>
<dbReference type="GO" id="GO:0006508">
    <property type="term" value="P:proteolysis"/>
    <property type="evidence" value="ECO:0007669"/>
    <property type="project" value="InterPro"/>
</dbReference>
<dbReference type="Pfam" id="PF05649">
    <property type="entry name" value="Peptidase_M13_N"/>
    <property type="match status" value="1"/>
</dbReference>
<organism evidence="2 3">
    <name type="scientific">Aphanomyces astaci</name>
    <name type="common">Crayfish plague agent</name>
    <dbReference type="NCBI Taxonomy" id="112090"/>
    <lineage>
        <taxon>Eukaryota</taxon>
        <taxon>Sar</taxon>
        <taxon>Stramenopiles</taxon>
        <taxon>Oomycota</taxon>
        <taxon>Saprolegniomycetes</taxon>
        <taxon>Saprolegniales</taxon>
        <taxon>Verrucalvaceae</taxon>
        <taxon>Aphanomyces</taxon>
    </lineage>
</organism>
<name>A0A9X8H953_APHAT</name>
<evidence type="ECO:0000313" key="3">
    <source>
        <dbReference type="Proteomes" id="UP000275652"/>
    </source>
</evidence>
<dbReference type="InterPro" id="IPR000718">
    <property type="entry name" value="Peptidase_M13"/>
</dbReference>
<comment type="caution">
    <text evidence="2">The sequence shown here is derived from an EMBL/GenBank/DDBJ whole genome shotgun (WGS) entry which is preliminary data.</text>
</comment>
<gene>
    <name evidence="2" type="ORF">DYB28_005660</name>
</gene>
<protein>
    <recommendedName>
        <fullName evidence="1">Peptidase M13 N-terminal domain-containing protein</fullName>
    </recommendedName>
</protein>
<reference evidence="2 3" key="1">
    <citation type="journal article" date="2018" name="J. Invertebr. Pathol.">
        <title>New genotyping method for the causative agent of crayfish plague (Aphanomyces astaci) based on whole genome data.</title>
        <authorList>
            <person name="Minardi D."/>
            <person name="Studholme D.J."/>
            <person name="van der Giezen M."/>
            <person name="Pretto T."/>
            <person name="Oidtmann B."/>
        </authorList>
    </citation>
    <scope>NUCLEOTIDE SEQUENCE [LARGE SCALE GENOMIC DNA]</scope>
    <source>
        <strain evidence="2 3">KB13</strain>
    </source>
</reference>
<dbReference type="Gene3D" id="3.40.390.10">
    <property type="entry name" value="Collagenase (Catalytic Domain)"/>
    <property type="match status" value="1"/>
</dbReference>
<dbReference type="InterPro" id="IPR008753">
    <property type="entry name" value="Peptidase_M13_N"/>
</dbReference>
<dbReference type="PROSITE" id="PS51885">
    <property type="entry name" value="NEPRILYSIN"/>
    <property type="match status" value="1"/>
</dbReference>
<evidence type="ECO:0000259" key="1">
    <source>
        <dbReference type="Pfam" id="PF05649"/>
    </source>
</evidence>
<proteinExistence type="predicted"/>
<dbReference type="AlphaFoldDB" id="A0A9X8H953"/>
<dbReference type="InterPro" id="IPR024079">
    <property type="entry name" value="MetalloPept_cat_dom_sf"/>
</dbReference>
<feature type="non-terminal residue" evidence="2">
    <location>
        <position position="1"/>
    </location>
</feature>
<dbReference type="Proteomes" id="UP000275652">
    <property type="component" value="Unassembled WGS sequence"/>
</dbReference>
<dbReference type="SUPFAM" id="SSF55486">
    <property type="entry name" value="Metalloproteases ('zincins'), catalytic domain"/>
    <property type="match status" value="1"/>
</dbReference>
<sequence>MPVLREYDKYIASVLELAGYTVEQAAAAVLVIIRFEQTLAGFALRKLEETEAEASPYTVFNYCELDQKYPLLIGSWLKANGFNVRDQCGGSNDWVGFHDLTYFDKAEVLLKNTTLDDLRTIVEYKLIHASSKYLTPEFRTAYWNFFHKSKQFGVAVEPTREAFCAEEVDDVLGELLGQVFIDAVWSPGTTKTVDELAKALMSSFSTGIATADWLDNSTRANAQTKLSKYEHLLGGPEKPQ</sequence>
<feature type="domain" description="Peptidase M13 N-terminal" evidence="1">
    <location>
        <begin position="3"/>
        <end position="236"/>
    </location>
</feature>